<dbReference type="Gene3D" id="3.30.1050.10">
    <property type="entry name" value="SCP2 sterol-binding domain"/>
    <property type="match status" value="1"/>
</dbReference>
<dbReference type="EMBL" id="KQ460118">
    <property type="protein sequence ID" value="KPJ17710.1"/>
    <property type="molecule type" value="Genomic_DNA"/>
</dbReference>
<sequence>MFLRPRSSSLGSKPTSDSNPEAQPMDVSASEPDAICPPSWQRIPTNRNTKKRKISDSRSPEIIKTSNRFSTLPTNISDQETEPKSKKPSKPPPIILYGIEDVNKLTELLQSVAEKDQFIFKIINKNQLRINCGDAETYKKVITVVREKGLIGHTFNKKDERCYRIVIRNLHPTTPIGIIKEEIEATGNSVTGEIINAKYGPDKKPTSTFFVNLAPGPNNKCVKSLIKYIHHQSIIIEDPRKRKSIVQCQRCQQYGHSKNYCMRPFRCVKCGESHKTSECKKRDRNTPATCALCNGPHPANYKGCEVYKEILARRSKQHTQIKTVTHHPWPRCEINTKPQHTHTKTYADATKQSPETSRTYEKPETSETYLKPNPNYIEELLRRQTEKFDVILQQMNTLMCLGAVQSDNANLSKSELVMKIKSRLSKLDSAKAKEVGGVFLFNIIKGTSVYSWTLDLNQVTAYEGEPEEDPDTTFTLNEHYFKQLVTGKEDARVIMQAGRCSVTGDIMRAMKLEPYIKLGEAQNNYETSRVKVPTGIGFSQILDYLLGGYGNGHYPERYPGGYYPGGGYHGQYPGYNPGLVGPPGAHPGCPLCDSSVYSYCSYKQAHDACCCEHSGFMSFYCHSTNCNFVYANSCEEYHLITNCCCVDVQKSALPNIVA</sequence>
<feature type="region of interest" description="Disordered" evidence="1">
    <location>
        <begin position="330"/>
        <end position="369"/>
    </location>
</feature>
<reference evidence="3 4" key="1">
    <citation type="journal article" date="2015" name="Nat. Commun.">
        <title>Outbred genome sequencing and CRISPR/Cas9 gene editing in butterflies.</title>
        <authorList>
            <person name="Li X."/>
            <person name="Fan D."/>
            <person name="Zhang W."/>
            <person name="Liu G."/>
            <person name="Zhang L."/>
            <person name="Zhao L."/>
            <person name="Fang X."/>
            <person name="Chen L."/>
            <person name="Dong Y."/>
            <person name="Chen Y."/>
            <person name="Ding Y."/>
            <person name="Zhao R."/>
            <person name="Feng M."/>
            <person name="Zhu Y."/>
            <person name="Feng Y."/>
            <person name="Jiang X."/>
            <person name="Zhu D."/>
            <person name="Xiang H."/>
            <person name="Feng X."/>
            <person name="Li S."/>
            <person name="Wang J."/>
            <person name="Zhang G."/>
            <person name="Kronforst M.R."/>
            <person name="Wang W."/>
        </authorList>
    </citation>
    <scope>NUCLEOTIDE SEQUENCE [LARGE SCALE GENOMIC DNA]</scope>
    <source>
        <strain evidence="3">Ya'a_city_454_Pm</strain>
        <tissue evidence="3">Whole body</tissue>
    </source>
</reference>
<dbReference type="Pfam" id="PF07530">
    <property type="entry name" value="PRE_C2HC"/>
    <property type="match status" value="1"/>
</dbReference>
<feature type="region of interest" description="Disordered" evidence="1">
    <location>
        <begin position="1"/>
        <end position="92"/>
    </location>
</feature>
<feature type="compositionally biased region" description="Polar residues" evidence="1">
    <location>
        <begin position="1"/>
        <end position="21"/>
    </location>
</feature>
<dbReference type="InterPro" id="IPR003033">
    <property type="entry name" value="SCP2_sterol-bd_dom"/>
</dbReference>
<gene>
    <name evidence="3" type="ORF">RR48_07194</name>
</gene>
<dbReference type="InterPro" id="IPR006579">
    <property type="entry name" value="Pre_C2HC_dom"/>
</dbReference>
<dbReference type="PANTHER" id="PTHR10094">
    <property type="entry name" value="STEROL CARRIER PROTEIN 2 SCP-2 FAMILY PROTEIN"/>
    <property type="match status" value="1"/>
</dbReference>
<dbReference type="GO" id="GO:0005829">
    <property type="term" value="C:cytosol"/>
    <property type="evidence" value="ECO:0007669"/>
    <property type="project" value="TreeGrafter"/>
</dbReference>
<dbReference type="PANTHER" id="PTHR10094:SF25">
    <property type="entry name" value="SCP2 STEROL-BINDING DOMAIN-CONTAINING PROTEIN 1"/>
    <property type="match status" value="1"/>
</dbReference>
<evidence type="ECO:0000256" key="1">
    <source>
        <dbReference type="SAM" id="MobiDB-lite"/>
    </source>
</evidence>
<evidence type="ECO:0000313" key="3">
    <source>
        <dbReference type="EMBL" id="KPJ17710.1"/>
    </source>
</evidence>
<dbReference type="Proteomes" id="UP000053240">
    <property type="component" value="Unassembled WGS sequence"/>
</dbReference>
<evidence type="ECO:0000259" key="2">
    <source>
        <dbReference type="SMART" id="SM00596"/>
    </source>
</evidence>
<dbReference type="SUPFAM" id="SSF55718">
    <property type="entry name" value="SCP-like"/>
    <property type="match status" value="1"/>
</dbReference>
<name>A0A194RK46_PAPMA</name>
<accession>A0A194RK46</accession>
<dbReference type="SMART" id="SM00596">
    <property type="entry name" value="PRE_C2HC"/>
    <property type="match status" value="1"/>
</dbReference>
<protein>
    <submittedName>
        <fullName evidence="3">Nucleic-acid-binding protein from transposon X-element</fullName>
    </submittedName>
</protein>
<dbReference type="STRING" id="76193.A0A194RK46"/>
<evidence type="ECO:0000313" key="4">
    <source>
        <dbReference type="Proteomes" id="UP000053240"/>
    </source>
</evidence>
<proteinExistence type="predicted"/>
<dbReference type="InParanoid" id="A0A194RK46"/>
<feature type="compositionally biased region" description="Polar residues" evidence="1">
    <location>
        <begin position="64"/>
        <end position="78"/>
    </location>
</feature>
<dbReference type="AlphaFoldDB" id="A0A194RK46"/>
<dbReference type="InterPro" id="IPR036527">
    <property type="entry name" value="SCP2_sterol-bd_dom_sf"/>
</dbReference>
<feature type="domain" description="Pre-C2HC" evidence="2">
    <location>
        <begin position="176"/>
        <end position="246"/>
    </location>
</feature>
<keyword evidence="4" id="KW-1185">Reference proteome</keyword>
<dbReference type="Pfam" id="PF02036">
    <property type="entry name" value="SCP2"/>
    <property type="match status" value="1"/>
</dbReference>
<organism evidence="3 4">
    <name type="scientific">Papilio machaon</name>
    <name type="common">Old World swallowtail butterfly</name>
    <dbReference type="NCBI Taxonomy" id="76193"/>
    <lineage>
        <taxon>Eukaryota</taxon>
        <taxon>Metazoa</taxon>
        <taxon>Ecdysozoa</taxon>
        <taxon>Arthropoda</taxon>
        <taxon>Hexapoda</taxon>
        <taxon>Insecta</taxon>
        <taxon>Pterygota</taxon>
        <taxon>Neoptera</taxon>
        <taxon>Endopterygota</taxon>
        <taxon>Lepidoptera</taxon>
        <taxon>Glossata</taxon>
        <taxon>Ditrysia</taxon>
        <taxon>Papilionoidea</taxon>
        <taxon>Papilionidae</taxon>
        <taxon>Papilioninae</taxon>
        <taxon>Papilio</taxon>
    </lineage>
</organism>